<evidence type="ECO:0000256" key="4">
    <source>
        <dbReference type="ARBA" id="ARBA00022475"/>
    </source>
</evidence>
<accession>A0A975DLN2</accession>
<feature type="transmembrane region" description="Helical" evidence="8">
    <location>
        <begin position="353"/>
        <end position="373"/>
    </location>
</feature>
<evidence type="ECO:0000256" key="8">
    <source>
        <dbReference type="RuleBase" id="RU361157"/>
    </source>
</evidence>
<dbReference type="InterPro" id="IPR000412">
    <property type="entry name" value="ABC_2_transport"/>
</dbReference>
<evidence type="ECO:0000256" key="5">
    <source>
        <dbReference type="ARBA" id="ARBA00022692"/>
    </source>
</evidence>
<feature type="transmembrane region" description="Helical" evidence="8">
    <location>
        <begin position="268"/>
        <end position="287"/>
    </location>
</feature>
<evidence type="ECO:0000256" key="6">
    <source>
        <dbReference type="ARBA" id="ARBA00022989"/>
    </source>
</evidence>
<keyword evidence="6 8" id="KW-1133">Transmembrane helix</keyword>
<keyword evidence="3 8" id="KW-0813">Transport</keyword>
<evidence type="ECO:0000256" key="7">
    <source>
        <dbReference type="ARBA" id="ARBA00023136"/>
    </source>
</evidence>
<dbReference type="GO" id="GO:0140359">
    <property type="term" value="F:ABC-type transporter activity"/>
    <property type="evidence" value="ECO:0007669"/>
    <property type="project" value="InterPro"/>
</dbReference>
<feature type="transmembrane region" description="Helical" evidence="8">
    <location>
        <begin position="23"/>
        <end position="43"/>
    </location>
</feature>
<feature type="transmembrane region" description="Helical" evidence="8">
    <location>
        <begin position="235"/>
        <end position="256"/>
    </location>
</feature>
<dbReference type="PRINTS" id="PR00164">
    <property type="entry name" value="ABC2TRNSPORT"/>
</dbReference>
<feature type="transmembrane region" description="Helical" evidence="8">
    <location>
        <begin position="299"/>
        <end position="319"/>
    </location>
</feature>
<dbReference type="PANTHER" id="PTHR30294">
    <property type="entry name" value="MEMBRANE COMPONENT OF ABC TRANSPORTER YHHJ-RELATED"/>
    <property type="match status" value="1"/>
</dbReference>
<keyword evidence="11" id="KW-1185">Reference proteome</keyword>
<dbReference type="GO" id="GO:0043190">
    <property type="term" value="C:ATP-binding cassette (ABC) transporter complex"/>
    <property type="evidence" value="ECO:0007669"/>
    <property type="project" value="InterPro"/>
</dbReference>
<evidence type="ECO:0000256" key="3">
    <source>
        <dbReference type="ARBA" id="ARBA00022448"/>
    </source>
</evidence>
<name>A0A975DLN2_9GAMM</name>
<organism evidence="10 11">
    <name type="scientific">Pseudoalteromonas xiamenensis</name>
    <dbReference type="NCBI Taxonomy" id="882626"/>
    <lineage>
        <taxon>Bacteria</taxon>
        <taxon>Pseudomonadati</taxon>
        <taxon>Pseudomonadota</taxon>
        <taxon>Gammaproteobacteria</taxon>
        <taxon>Alteromonadales</taxon>
        <taxon>Pseudoalteromonadaceae</taxon>
        <taxon>Pseudoalteromonas</taxon>
    </lineage>
</organism>
<gene>
    <name evidence="10" type="ORF">J5O05_17735</name>
</gene>
<dbReference type="InterPro" id="IPR051449">
    <property type="entry name" value="ABC-2_transporter_component"/>
</dbReference>
<evidence type="ECO:0000313" key="10">
    <source>
        <dbReference type="EMBL" id="QTH73355.1"/>
    </source>
</evidence>
<dbReference type="RefSeq" id="WP_208844967.1">
    <property type="nucleotide sequence ID" value="NZ_CP072135.1"/>
</dbReference>
<keyword evidence="7 8" id="KW-0472">Membrane</keyword>
<keyword evidence="5 8" id="KW-0812">Transmembrane</keyword>
<dbReference type="InterPro" id="IPR047817">
    <property type="entry name" value="ABC2_TM_bact-type"/>
</dbReference>
<evidence type="ECO:0000256" key="1">
    <source>
        <dbReference type="ARBA" id="ARBA00004651"/>
    </source>
</evidence>
<reference evidence="10" key="1">
    <citation type="submission" date="2021-03" db="EMBL/GenBank/DDBJ databases">
        <title>Complete Genome of Pseudoalteromonas xiamenensis STKMTI.2, a new potential marine bacterium producing anti-Vibrio compounds.</title>
        <authorList>
            <person name="Handayani D.P."/>
            <person name="Isnansetyo A."/>
            <person name="Istiqomah I."/>
            <person name="Jumina J."/>
        </authorList>
    </citation>
    <scope>NUCLEOTIDE SEQUENCE</scope>
    <source>
        <strain evidence="10">STKMTI.2</strain>
        <plasmid evidence="10">unnamed5</plasmid>
    </source>
</reference>
<dbReference type="Pfam" id="PF12698">
    <property type="entry name" value="ABC2_membrane_3"/>
    <property type="match status" value="1"/>
</dbReference>
<dbReference type="AlphaFoldDB" id="A0A975DLN2"/>
<proteinExistence type="inferred from homology"/>
<geneLocation type="plasmid" evidence="10 11">
    <name>unnamed5</name>
</geneLocation>
<feature type="domain" description="ABC transmembrane type-2" evidence="9">
    <location>
        <begin position="151"/>
        <end position="378"/>
    </location>
</feature>
<evidence type="ECO:0000313" key="11">
    <source>
        <dbReference type="Proteomes" id="UP000664904"/>
    </source>
</evidence>
<dbReference type="EMBL" id="CP072135">
    <property type="protein sequence ID" value="QTH73355.1"/>
    <property type="molecule type" value="Genomic_DNA"/>
</dbReference>
<evidence type="ECO:0000256" key="2">
    <source>
        <dbReference type="ARBA" id="ARBA00007783"/>
    </source>
</evidence>
<evidence type="ECO:0000259" key="9">
    <source>
        <dbReference type="PROSITE" id="PS51012"/>
    </source>
</evidence>
<comment type="similarity">
    <text evidence="2 8">Belongs to the ABC-2 integral membrane protein family.</text>
</comment>
<dbReference type="Proteomes" id="UP000664904">
    <property type="component" value="Plasmid unnamed5"/>
</dbReference>
<comment type="subcellular location">
    <subcellularLocation>
        <location evidence="8">Cell inner membrane</location>
        <topology evidence="8">Multi-pass membrane protein</topology>
    </subcellularLocation>
    <subcellularLocation>
        <location evidence="1">Cell membrane</location>
        <topology evidence="1">Multi-pass membrane protein</topology>
    </subcellularLocation>
</comment>
<dbReference type="PANTHER" id="PTHR30294:SF29">
    <property type="entry name" value="MULTIDRUG ABC TRANSPORTER PERMEASE YBHS-RELATED"/>
    <property type="match status" value="1"/>
</dbReference>
<dbReference type="KEGG" id="pxi:J5O05_17735"/>
<keyword evidence="4 8" id="KW-1003">Cell membrane</keyword>
<keyword evidence="10" id="KW-0614">Plasmid</keyword>
<feature type="transmembrane region" description="Helical" evidence="8">
    <location>
        <begin position="187"/>
        <end position="209"/>
    </location>
</feature>
<dbReference type="InterPro" id="IPR013525">
    <property type="entry name" value="ABC2_TM"/>
</dbReference>
<dbReference type="PROSITE" id="PS51012">
    <property type="entry name" value="ABC_TM2"/>
    <property type="match status" value="1"/>
</dbReference>
<protein>
    <recommendedName>
        <fullName evidence="8">Transport permease protein</fullName>
    </recommendedName>
</protein>
<dbReference type="Gene3D" id="3.40.1710.10">
    <property type="entry name" value="abc type-2 transporter like domain"/>
    <property type="match status" value="1"/>
</dbReference>
<sequence>MQSLHRLYAIVSKEFKQLARDRITFAMIVMIPLVQLMLFGYAINTDVRHVHAGIVDLSQTFQSRQLIQTAANTQVVDFKRYYSSAEAAEQAIVKGQVSTVLFIPADFVRRQLERDYQLTGMRPGNSTVQQSVAQWLIDGSDPVLSGAVSGLSKLPISIKRLPRPALPDPEFALLNYFNPEKRASVNIVPGLIAVILTMTMILFTASALVREREQGNMEFLITTPIRPTELMLGKILPYIIVGFIQMGIILLLGHWLFNVPLYFDVGSLLLVTLLFITASLTLGLLISTKAQSQLQAMQMTVFVLLPSILLSGFMFPFAAMPTAAQYIAEILPATHYVRSIRAVVLRGAHFSDLSFDLVCLVAFSIVGFILATLKFKKRLD</sequence>